<dbReference type="InterPro" id="IPR039650">
    <property type="entry name" value="HdrA-like"/>
</dbReference>
<dbReference type="GO" id="GO:0016491">
    <property type="term" value="F:oxidoreductase activity"/>
    <property type="evidence" value="ECO:0007669"/>
    <property type="project" value="UniProtKB-KW"/>
</dbReference>
<evidence type="ECO:0000256" key="4">
    <source>
        <dbReference type="ARBA" id="ARBA00023004"/>
    </source>
</evidence>
<accession>A0A437USB0</accession>
<dbReference type="InterPro" id="IPR036188">
    <property type="entry name" value="FAD/NAD-bd_sf"/>
</dbReference>
<dbReference type="Pfam" id="PF12831">
    <property type="entry name" value="FAD_oxidored"/>
    <property type="match status" value="1"/>
</dbReference>
<dbReference type="GO" id="GO:0051539">
    <property type="term" value="F:4 iron, 4 sulfur cluster binding"/>
    <property type="evidence" value="ECO:0007669"/>
    <property type="project" value="UniProtKB-KW"/>
</dbReference>
<dbReference type="PANTHER" id="PTHR43498">
    <property type="entry name" value="FERREDOXIN:COB-COM HETERODISULFIDE REDUCTASE SUBUNIT A"/>
    <property type="match status" value="1"/>
</dbReference>
<dbReference type="Gene3D" id="3.50.50.60">
    <property type="entry name" value="FAD/NAD(P)-binding domain"/>
    <property type="match status" value="1"/>
</dbReference>
<name>A0A437USB0_ENTAV</name>
<evidence type="ECO:0000313" key="6">
    <source>
        <dbReference type="EMBL" id="RVU96492.1"/>
    </source>
</evidence>
<evidence type="ECO:0000256" key="2">
    <source>
        <dbReference type="ARBA" id="ARBA00022723"/>
    </source>
</evidence>
<comment type="caution">
    <text evidence="6">The sequence shown here is derived from an EMBL/GenBank/DDBJ whole genome shotgun (WGS) entry which is preliminary data.</text>
</comment>
<keyword evidence="5" id="KW-0411">Iron-sulfur</keyword>
<dbReference type="Proteomes" id="UP000288388">
    <property type="component" value="Unassembled WGS sequence"/>
</dbReference>
<dbReference type="AlphaFoldDB" id="A0A437USB0"/>
<evidence type="ECO:0000256" key="3">
    <source>
        <dbReference type="ARBA" id="ARBA00023002"/>
    </source>
</evidence>
<keyword evidence="4" id="KW-0408">Iron</keyword>
<protein>
    <submittedName>
        <fullName evidence="6">FAD-dependent oxidoreductase</fullName>
    </submittedName>
</protein>
<dbReference type="PANTHER" id="PTHR43498:SF1">
    <property type="entry name" value="COB--COM HETERODISULFIDE REDUCTASE IRON-SULFUR SUBUNIT A"/>
    <property type="match status" value="1"/>
</dbReference>
<dbReference type="PRINTS" id="PR00469">
    <property type="entry name" value="PNDRDTASEII"/>
</dbReference>
<evidence type="ECO:0000256" key="5">
    <source>
        <dbReference type="ARBA" id="ARBA00023014"/>
    </source>
</evidence>
<keyword evidence="3" id="KW-0560">Oxidoreductase</keyword>
<organism evidence="6 7">
    <name type="scientific">Enterococcus avium</name>
    <name type="common">Streptococcus avium</name>
    <dbReference type="NCBI Taxonomy" id="33945"/>
    <lineage>
        <taxon>Bacteria</taxon>
        <taxon>Bacillati</taxon>
        <taxon>Bacillota</taxon>
        <taxon>Bacilli</taxon>
        <taxon>Lactobacillales</taxon>
        <taxon>Enterococcaceae</taxon>
        <taxon>Enterococcus</taxon>
    </lineage>
</organism>
<dbReference type="GO" id="GO:0046872">
    <property type="term" value="F:metal ion binding"/>
    <property type="evidence" value="ECO:0007669"/>
    <property type="project" value="UniProtKB-KW"/>
</dbReference>
<reference evidence="6 7" key="1">
    <citation type="submission" date="2018-12" db="EMBL/GenBank/DDBJ databases">
        <title>A novel vanA-carrying plasmid in a clinical isolate of Enterococcus avium.</title>
        <authorList>
            <person name="Bernasconi O.J."/>
            <person name="Luzzaro F."/>
            <person name="Endimiani A."/>
        </authorList>
    </citation>
    <scope>NUCLEOTIDE SEQUENCE [LARGE SCALE GENOMIC DNA]</scope>
    <source>
        <strain evidence="6 7">LC0559/18</strain>
    </source>
</reference>
<sequence length="486" mass="53328">MMYYCFCKRKQKGVAIVLDLNILKENYDVVVVGGGMSGAFAAIAAARNGAKTLIIDQNGYFGGTLTANGVGPMMTYFAGDKQVILGLGQEMVERLVERGYSPGHVLDSTNYISYVTPFSAEGLKIVLDEMVSEAGADVLFHTYLIGLEKEAGEIKNISIVNKDGISHISSKIFIDATGDGDLAVMSEVPFQLGRETDNAMQPMTMNLKVYGVDTQKLREAVLNDPVKFPRLNRDLDVMKNTEILSFVGFDDEFKKAKEEGRISIPREDILFFETNVPGEFIMNTSRIINESGVSAEGLTRAEMIGRKQCEELYHFLVESVPGFENAKIAYSGPSVGVRGTRQIKGKYTLTNQDVLENKPFKSTIAHSGYPIDIHNPKGEGTVSVHANQTEEVAHEKFDKSVFDSYYRIPYEIMITNEISNLIVTGRCVSASFEAQAAIRTTPTMTALGQAAGTAAAIAVSKKEVIGDIDIKVLQNKLIEQKSFIEI</sequence>
<dbReference type="SUPFAM" id="SSF51905">
    <property type="entry name" value="FAD/NAD(P)-binding domain"/>
    <property type="match status" value="1"/>
</dbReference>
<keyword evidence="1" id="KW-0004">4Fe-4S</keyword>
<gene>
    <name evidence="6" type="ORF">EK398_00240</name>
</gene>
<evidence type="ECO:0000256" key="1">
    <source>
        <dbReference type="ARBA" id="ARBA00022485"/>
    </source>
</evidence>
<keyword evidence="2" id="KW-0479">Metal-binding</keyword>
<dbReference type="EMBL" id="RYZS01000001">
    <property type="protein sequence ID" value="RVU96492.1"/>
    <property type="molecule type" value="Genomic_DNA"/>
</dbReference>
<evidence type="ECO:0000313" key="7">
    <source>
        <dbReference type="Proteomes" id="UP000288388"/>
    </source>
</evidence>
<proteinExistence type="predicted"/>